<dbReference type="HAMAP" id="MF_01657">
    <property type="entry name" value="Ac_ald_DH_ac"/>
    <property type="match status" value="1"/>
</dbReference>
<dbReference type="EMBL" id="MFZG01000005">
    <property type="protein sequence ID" value="OGK17514.1"/>
    <property type="molecule type" value="Genomic_DNA"/>
</dbReference>
<evidence type="ECO:0000256" key="1">
    <source>
        <dbReference type="ARBA" id="ARBA00009244"/>
    </source>
</evidence>
<gene>
    <name evidence="5" type="ORF">A2774_00810</name>
</gene>
<reference evidence="5 6" key="1">
    <citation type="journal article" date="2016" name="Nat. Commun.">
        <title>Thousands of microbial genomes shed light on interconnected biogeochemical processes in an aquifer system.</title>
        <authorList>
            <person name="Anantharaman K."/>
            <person name="Brown C.T."/>
            <person name="Hug L.A."/>
            <person name="Sharon I."/>
            <person name="Castelle C.J."/>
            <person name="Probst A.J."/>
            <person name="Thomas B.C."/>
            <person name="Singh A."/>
            <person name="Wilkins M.J."/>
            <person name="Karaoz U."/>
            <person name="Brodie E.L."/>
            <person name="Williams K.H."/>
            <person name="Hubbard S.S."/>
            <person name="Banfield J.F."/>
        </authorList>
    </citation>
    <scope>NUCLEOTIDE SEQUENCE [LARGE SCALE GENOMIC DNA]</scope>
</reference>
<dbReference type="GO" id="GO:0051287">
    <property type="term" value="F:NAD binding"/>
    <property type="evidence" value="ECO:0007669"/>
    <property type="project" value="UniProtKB-UniRule"/>
</dbReference>
<comment type="similarity">
    <text evidence="1 3">Belongs to the acetaldehyde dehydrogenase family.</text>
</comment>
<evidence type="ECO:0000313" key="6">
    <source>
        <dbReference type="Proteomes" id="UP000177208"/>
    </source>
</evidence>
<organism evidence="5 6">
    <name type="scientific">Candidatus Roizmanbacteria bacterium RIFCSPHIGHO2_01_FULL_39_12c</name>
    <dbReference type="NCBI Taxonomy" id="1802031"/>
    <lineage>
        <taxon>Bacteria</taxon>
        <taxon>Candidatus Roizmaniibacteriota</taxon>
    </lineage>
</organism>
<dbReference type="CDD" id="cd23933">
    <property type="entry name" value="ALDH_C"/>
    <property type="match status" value="1"/>
</dbReference>
<proteinExistence type="inferred from homology"/>
<dbReference type="InterPro" id="IPR036291">
    <property type="entry name" value="NAD(P)-bd_dom_sf"/>
</dbReference>
<dbReference type="Proteomes" id="UP000177208">
    <property type="component" value="Unassembled WGS sequence"/>
</dbReference>
<keyword evidence="3" id="KW-0058">Aromatic hydrocarbons catabolism</keyword>
<evidence type="ECO:0000313" key="5">
    <source>
        <dbReference type="EMBL" id="OGK17514.1"/>
    </source>
</evidence>
<dbReference type="NCBIfam" id="NF006157">
    <property type="entry name" value="PRK08300.1"/>
    <property type="match status" value="1"/>
</dbReference>
<protein>
    <recommendedName>
        <fullName evidence="3">Acetaldehyde dehydrogenase</fullName>
        <ecNumber evidence="3">1.2.1.10</ecNumber>
    </recommendedName>
    <alternativeName>
        <fullName evidence="3">Acetaldehyde dehydrogenase [acetylating]</fullName>
    </alternativeName>
</protein>
<feature type="active site" description="Acyl-thioester intermediate" evidence="3">
    <location>
        <position position="121"/>
    </location>
</feature>
<dbReference type="InterPro" id="IPR003361">
    <property type="entry name" value="Acetaldehyde_dehydrogenase"/>
</dbReference>
<dbReference type="AlphaFoldDB" id="A0A1F7GF36"/>
<dbReference type="Pfam" id="PF09290">
    <property type="entry name" value="AcetDehyd-dimer"/>
    <property type="match status" value="1"/>
</dbReference>
<evidence type="ECO:0000256" key="3">
    <source>
        <dbReference type="HAMAP-Rule" id="MF_01657"/>
    </source>
</evidence>
<dbReference type="SMART" id="SM00859">
    <property type="entry name" value="Semialdhyde_dh"/>
    <property type="match status" value="1"/>
</dbReference>
<feature type="binding site" evidence="3">
    <location>
        <begin position="152"/>
        <end position="160"/>
    </location>
    <ligand>
        <name>NAD(+)</name>
        <dbReference type="ChEBI" id="CHEBI:57540"/>
    </ligand>
</feature>
<dbReference type="SUPFAM" id="SSF51735">
    <property type="entry name" value="NAD(P)-binding Rossmann-fold domains"/>
    <property type="match status" value="1"/>
</dbReference>
<evidence type="ECO:0000256" key="2">
    <source>
        <dbReference type="ARBA" id="ARBA00023027"/>
    </source>
</evidence>
<name>A0A1F7GF36_9BACT</name>
<sequence>MKKTKVGIIGTGKVGTDLLIKILKSELLECVIFSGIRKESPGIAFAKSLKVNTSTESIKAILKSDAEIIFDATSAEIHKKYFPIKNRFVIDLTPAKMGLMCVPSLNLDEALKSSEVSLISCGAQVMLPKIAGVKNLKNAEYIEVVTTISSVSAGIGTRDNMSEYLETTAMSIGKFFGIPAKSIFIINPAEPPIDMFNTIYIKFKNKNQPEVIQFEIKGNGDYLKEWEGNLDIINKTAVEVAEAYAKNNNH</sequence>
<dbReference type="GO" id="GO:0008774">
    <property type="term" value="F:acetaldehyde dehydrogenase (acetylating) activity"/>
    <property type="evidence" value="ECO:0007669"/>
    <property type="project" value="UniProtKB-UniRule"/>
</dbReference>
<dbReference type="InterPro" id="IPR015426">
    <property type="entry name" value="Acetylaldehyde_DH_C"/>
</dbReference>
<dbReference type="Gene3D" id="3.30.360.10">
    <property type="entry name" value="Dihydrodipicolinate Reductase, domain 2"/>
    <property type="match status" value="2"/>
</dbReference>
<feature type="domain" description="Semialdehyde dehydrogenase NAD-binding" evidence="4">
    <location>
        <begin position="5"/>
        <end position="113"/>
    </location>
</feature>
<keyword evidence="2 3" id="KW-0520">NAD</keyword>
<comment type="caution">
    <text evidence="5">The sequence shown here is derived from an EMBL/GenBank/DDBJ whole genome shotgun (WGS) entry which is preliminary data.</text>
</comment>
<dbReference type="EC" id="1.2.1.10" evidence="3"/>
<evidence type="ECO:0000259" key="4">
    <source>
        <dbReference type="SMART" id="SM00859"/>
    </source>
</evidence>
<keyword evidence="3" id="KW-0560">Oxidoreductase</keyword>
<dbReference type="InterPro" id="IPR000534">
    <property type="entry name" value="Semialdehyde_DH_NAD-bd"/>
</dbReference>
<dbReference type="SUPFAM" id="SSF55347">
    <property type="entry name" value="Glyceraldehyde-3-phosphate dehydrogenase-like, C-terminal domain"/>
    <property type="match status" value="1"/>
</dbReference>
<dbReference type="Gene3D" id="3.40.50.720">
    <property type="entry name" value="NAD(P)-binding Rossmann-like Domain"/>
    <property type="match status" value="2"/>
</dbReference>
<accession>A0A1F7GF36</accession>
<comment type="caution">
    <text evidence="3">Lacks conserved residue(s) required for the propagation of feature annotation.</text>
</comment>
<comment type="catalytic activity">
    <reaction evidence="3">
        <text>acetaldehyde + NAD(+) + CoA = acetyl-CoA + NADH + H(+)</text>
        <dbReference type="Rhea" id="RHEA:23288"/>
        <dbReference type="ChEBI" id="CHEBI:15343"/>
        <dbReference type="ChEBI" id="CHEBI:15378"/>
        <dbReference type="ChEBI" id="CHEBI:57287"/>
        <dbReference type="ChEBI" id="CHEBI:57288"/>
        <dbReference type="ChEBI" id="CHEBI:57540"/>
        <dbReference type="ChEBI" id="CHEBI:57945"/>
        <dbReference type="EC" id="1.2.1.10"/>
    </reaction>
</comment>